<reference evidence="2 3" key="1">
    <citation type="submission" date="2024-03" db="EMBL/GenBank/DDBJ databases">
        <authorList>
            <person name="Gkanogiannis A."/>
            <person name="Becerra Lopez-Lavalle L."/>
        </authorList>
    </citation>
    <scope>NUCLEOTIDE SEQUENCE [LARGE SCALE GENOMIC DNA]</scope>
</reference>
<name>A0ABP0XQH6_9ROSI</name>
<sequence length="97" mass="10869">MKRFWSPRALCHPTPPKPLHQAPPLSHRLSPDAVLSAATVTAFRRSRFCSLPLTVSGLSEQTDIQSSLSLFSAPKKQWFSPSVPLVRSRRRSFSDPQ</sequence>
<proteinExistence type="predicted"/>
<dbReference type="EMBL" id="OZ021735">
    <property type="protein sequence ID" value="CAK9309972.1"/>
    <property type="molecule type" value="Genomic_DNA"/>
</dbReference>
<accession>A0ABP0XQH6</accession>
<keyword evidence="3" id="KW-1185">Reference proteome</keyword>
<dbReference type="Proteomes" id="UP001642487">
    <property type="component" value="Chromosome 1"/>
</dbReference>
<evidence type="ECO:0000256" key="1">
    <source>
        <dbReference type="SAM" id="MobiDB-lite"/>
    </source>
</evidence>
<feature type="region of interest" description="Disordered" evidence="1">
    <location>
        <begin position="1"/>
        <end position="26"/>
    </location>
</feature>
<gene>
    <name evidence="2" type="ORF">CITCOLO1_LOCUS1574</name>
</gene>
<organism evidence="2 3">
    <name type="scientific">Citrullus colocynthis</name>
    <name type="common">colocynth</name>
    <dbReference type="NCBI Taxonomy" id="252529"/>
    <lineage>
        <taxon>Eukaryota</taxon>
        <taxon>Viridiplantae</taxon>
        <taxon>Streptophyta</taxon>
        <taxon>Embryophyta</taxon>
        <taxon>Tracheophyta</taxon>
        <taxon>Spermatophyta</taxon>
        <taxon>Magnoliopsida</taxon>
        <taxon>eudicotyledons</taxon>
        <taxon>Gunneridae</taxon>
        <taxon>Pentapetalae</taxon>
        <taxon>rosids</taxon>
        <taxon>fabids</taxon>
        <taxon>Cucurbitales</taxon>
        <taxon>Cucurbitaceae</taxon>
        <taxon>Benincaseae</taxon>
        <taxon>Citrullus</taxon>
    </lineage>
</organism>
<evidence type="ECO:0000313" key="2">
    <source>
        <dbReference type="EMBL" id="CAK9309972.1"/>
    </source>
</evidence>
<protein>
    <submittedName>
        <fullName evidence="2">Uncharacterized protein</fullName>
    </submittedName>
</protein>
<evidence type="ECO:0000313" key="3">
    <source>
        <dbReference type="Proteomes" id="UP001642487"/>
    </source>
</evidence>